<keyword evidence="2" id="KW-1185">Reference proteome</keyword>
<protein>
    <submittedName>
        <fullName evidence="1">Uncharacterized protein</fullName>
    </submittedName>
</protein>
<proteinExistence type="predicted"/>
<accession>A0A7W9HQM3</accession>
<dbReference type="AlphaFoldDB" id="A0A7W9HQM3"/>
<reference evidence="1 2" key="1">
    <citation type="submission" date="2020-08" db="EMBL/GenBank/DDBJ databases">
        <title>Sequencing the genomes of 1000 actinobacteria strains.</title>
        <authorList>
            <person name="Klenk H.-P."/>
        </authorList>
    </citation>
    <scope>NUCLEOTIDE SEQUENCE [LARGE SCALE GENOMIC DNA]</scope>
    <source>
        <strain evidence="1 2">DSM 45486</strain>
    </source>
</reference>
<dbReference type="Proteomes" id="UP000552097">
    <property type="component" value="Unassembled WGS sequence"/>
</dbReference>
<organism evidence="1 2">
    <name type="scientific">Saccharothrix ecbatanensis</name>
    <dbReference type="NCBI Taxonomy" id="1105145"/>
    <lineage>
        <taxon>Bacteria</taxon>
        <taxon>Bacillati</taxon>
        <taxon>Actinomycetota</taxon>
        <taxon>Actinomycetes</taxon>
        <taxon>Pseudonocardiales</taxon>
        <taxon>Pseudonocardiaceae</taxon>
        <taxon>Saccharothrix</taxon>
    </lineage>
</organism>
<sequence length="43" mass="4423">MVARVFEGCLAGGLQAEVGVFVVAEVELGSRQVDEVVRAAFGG</sequence>
<dbReference type="EMBL" id="JACHMO010000001">
    <property type="protein sequence ID" value="MBB5806610.1"/>
    <property type="molecule type" value="Genomic_DNA"/>
</dbReference>
<name>A0A7W9HQM3_9PSEU</name>
<gene>
    <name evidence="1" type="ORF">F4560_006378</name>
</gene>
<dbReference type="RefSeq" id="WP_281391966.1">
    <property type="nucleotide sequence ID" value="NZ_JACHMO010000001.1"/>
</dbReference>
<evidence type="ECO:0000313" key="2">
    <source>
        <dbReference type="Proteomes" id="UP000552097"/>
    </source>
</evidence>
<evidence type="ECO:0000313" key="1">
    <source>
        <dbReference type="EMBL" id="MBB5806610.1"/>
    </source>
</evidence>
<comment type="caution">
    <text evidence="1">The sequence shown here is derived from an EMBL/GenBank/DDBJ whole genome shotgun (WGS) entry which is preliminary data.</text>
</comment>